<name>A0A2P4SCL8_BAMTH</name>
<protein>
    <submittedName>
        <fullName evidence="1">Uncharacterized protein</fullName>
    </submittedName>
</protein>
<accession>A0A2P4SCL8</accession>
<dbReference type="Proteomes" id="UP000237246">
    <property type="component" value="Unassembled WGS sequence"/>
</dbReference>
<reference evidence="1 2" key="1">
    <citation type="submission" date="2018-01" db="EMBL/GenBank/DDBJ databases">
        <title>Comparison of the Chinese Bamboo Partridge and Red Junglefowl genome sequences highlights the importance of demography in genome evolution.</title>
        <authorList>
            <person name="Tiley G.P."/>
            <person name="Kimball R.T."/>
            <person name="Braun E.L."/>
            <person name="Burleigh J.G."/>
        </authorList>
    </citation>
    <scope>NUCLEOTIDE SEQUENCE [LARGE SCALE GENOMIC DNA]</scope>
    <source>
        <strain evidence="1">RTK389</strain>
        <tissue evidence="1">Blood</tissue>
    </source>
</reference>
<keyword evidence="2" id="KW-1185">Reference proteome</keyword>
<dbReference type="EMBL" id="PPHD01064116">
    <property type="protein sequence ID" value="POI21862.1"/>
    <property type="molecule type" value="Genomic_DNA"/>
</dbReference>
<proteinExistence type="predicted"/>
<comment type="caution">
    <text evidence="1">The sequence shown here is derived from an EMBL/GenBank/DDBJ whole genome shotgun (WGS) entry which is preliminary data.</text>
</comment>
<organism evidence="1 2">
    <name type="scientific">Bambusicola thoracicus</name>
    <name type="common">Chinese bamboo-partridge</name>
    <name type="synonym">Perdix thoracica</name>
    <dbReference type="NCBI Taxonomy" id="9083"/>
    <lineage>
        <taxon>Eukaryota</taxon>
        <taxon>Metazoa</taxon>
        <taxon>Chordata</taxon>
        <taxon>Craniata</taxon>
        <taxon>Vertebrata</taxon>
        <taxon>Euteleostomi</taxon>
        <taxon>Archelosauria</taxon>
        <taxon>Archosauria</taxon>
        <taxon>Dinosauria</taxon>
        <taxon>Saurischia</taxon>
        <taxon>Theropoda</taxon>
        <taxon>Coelurosauria</taxon>
        <taxon>Aves</taxon>
        <taxon>Neognathae</taxon>
        <taxon>Galloanserae</taxon>
        <taxon>Galliformes</taxon>
        <taxon>Phasianidae</taxon>
        <taxon>Perdicinae</taxon>
        <taxon>Bambusicola</taxon>
    </lineage>
</organism>
<evidence type="ECO:0000313" key="1">
    <source>
        <dbReference type="EMBL" id="POI21862.1"/>
    </source>
</evidence>
<gene>
    <name evidence="1" type="ORF">CIB84_014391</name>
</gene>
<sequence length="11" mass="1340">MTSQIWTVFKV</sequence>
<evidence type="ECO:0000313" key="2">
    <source>
        <dbReference type="Proteomes" id="UP000237246"/>
    </source>
</evidence>